<proteinExistence type="predicted"/>
<keyword evidence="1" id="KW-0472">Membrane</keyword>
<evidence type="ECO:0000256" key="1">
    <source>
        <dbReference type="SAM" id="Phobius"/>
    </source>
</evidence>
<reference evidence="2 3" key="1">
    <citation type="submission" date="2019-10" db="EMBL/GenBank/DDBJ databases">
        <title>Nocardia macrotermitis sp. nov. and Nocardia aurantia sp. nov., isolated from the gut of fungus growing-termite Macrotermes natalensis.</title>
        <authorList>
            <person name="Benndorf R."/>
            <person name="Schwitalla J."/>
            <person name="Martin K."/>
            <person name="De Beer W."/>
            <person name="Kaster A.-K."/>
            <person name="Vollmers J."/>
            <person name="Poulsen M."/>
            <person name="Beemelmanns C."/>
        </authorList>
    </citation>
    <scope>NUCLEOTIDE SEQUENCE [LARGE SCALE GENOMIC DNA]</scope>
    <source>
        <strain evidence="2 3">RB20</strain>
    </source>
</reference>
<dbReference type="AlphaFoldDB" id="A0A7K0D5T9"/>
<name>A0A7K0D5T9_9NOCA</name>
<dbReference type="RefSeq" id="WP_194289964.1">
    <property type="nucleotide sequence ID" value="NZ_WEGK01000009.1"/>
</dbReference>
<dbReference type="EMBL" id="WEGK01000009">
    <property type="protein sequence ID" value="MQY21113.1"/>
    <property type="molecule type" value="Genomic_DNA"/>
</dbReference>
<accession>A0A7K0D5T9</accession>
<keyword evidence="3" id="KW-1185">Reference proteome</keyword>
<evidence type="ECO:0000313" key="2">
    <source>
        <dbReference type="EMBL" id="MQY21113.1"/>
    </source>
</evidence>
<keyword evidence="1" id="KW-0812">Transmembrane</keyword>
<evidence type="ECO:0000313" key="3">
    <source>
        <dbReference type="Proteomes" id="UP000438448"/>
    </source>
</evidence>
<feature type="transmembrane region" description="Helical" evidence="1">
    <location>
        <begin position="40"/>
        <end position="59"/>
    </location>
</feature>
<sequence>MRRVITVVGGVVLCLIGALWIGQGTGNLAGSPMTGHSQWTYLGVVLIVIGVAAIGLTFYRSRSR</sequence>
<organism evidence="2 3">
    <name type="scientific">Nocardia macrotermitis</name>
    <dbReference type="NCBI Taxonomy" id="2585198"/>
    <lineage>
        <taxon>Bacteria</taxon>
        <taxon>Bacillati</taxon>
        <taxon>Actinomycetota</taxon>
        <taxon>Actinomycetes</taxon>
        <taxon>Mycobacteriales</taxon>
        <taxon>Nocardiaceae</taxon>
        <taxon>Nocardia</taxon>
    </lineage>
</organism>
<gene>
    <name evidence="2" type="ORF">NRB20_42220</name>
</gene>
<comment type="caution">
    <text evidence="2">The sequence shown here is derived from an EMBL/GenBank/DDBJ whole genome shotgun (WGS) entry which is preliminary data.</text>
</comment>
<protein>
    <submittedName>
        <fullName evidence="2">Uncharacterized protein</fullName>
    </submittedName>
</protein>
<dbReference type="Proteomes" id="UP000438448">
    <property type="component" value="Unassembled WGS sequence"/>
</dbReference>
<keyword evidence="1" id="KW-1133">Transmembrane helix</keyword>